<evidence type="ECO:0000313" key="1">
    <source>
        <dbReference type="EMBL" id="OMO67802.1"/>
    </source>
</evidence>
<dbReference type="Proteomes" id="UP000188268">
    <property type="component" value="Unassembled WGS sequence"/>
</dbReference>
<keyword evidence="2" id="KW-1185">Reference proteome</keyword>
<protein>
    <submittedName>
        <fullName evidence="1">Uncharacterized protein</fullName>
    </submittedName>
</protein>
<dbReference type="Gramene" id="OMO67802">
    <property type="protein sequence ID" value="OMO67802"/>
    <property type="gene ID" value="CCACVL1_20305"/>
</dbReference>
<accession>A0A1R3HBU9</accession>
<gene>
    <name evidence="1" type="ORF">CCACVL1_20305</name>
</gene>
<sequence>MAEVDSFPAWGVMVESRSNGNEFGFSKDGRPKLISLIPAWGVMVNNDGRPKLISLIPAWGVMVE</sequence>
<dbReference type="EMBL" id="AWWV01012364">
    <property type="protein sequence ID" value="OMO67802.1"/>
    <property type="molecule type" value="Genomic_DNA"/>
</dbReference>
<reference evidence="1 2" key="1">
    <citation type="submission" date="2013-09" db="EMBL/GenBank/DDBJ databases">
        <title>Corchorus capsularis genome sequencing.</title>
        <authorList>
            <person name="Alam M."/>
            <person name="Haque M.S."/>
            <person name="Islam M.S."/>
            <person name="Emdad E.M."/>
            <person name="Islam M.M."/>
            <person name="Ahmed B."/>
            <person name="Halim A."/>
            <person name="Hossen Q.M.M."/>
            <person name="Hossain M.Z."/>
            <person name="Ahmed R."/>
            <person name="Khan M.M."/>
            <person name="Islam R."/>
            <person name="Rashid M.M."/>
            <person name="Khan S.A."/>
            <person name="Rahman M.S."/>
            <person name="Alam M."/>
        </authorList>
    </citation>
    <scope>NUCLEOTIDE SEQUENCE [LARGE SCALE GENOMIC DNA]</scope>
    <source>
        <strain evidence="2">cv. CVL-1</strain>
        <tissue evidence="1">Whole seedling</tissue>
    </source>
</reference>
<evidence type="ECO:0000313" key="2">
    <source>
        <dbReference type="Proteomes" id="UP000188268"/>
    </source>
</evidence>
<proteinExistence type="predicted"/>
<comment type="caution">
    <text evidence="1">The sequence shown here is derived from an EMBL/GenBank/DDBJ whole genome shotgun (WGS) entry which is preliminary data.</text>
</comment>
<dbReference type="AlphaFoldDB" id="A0A1R3HBU9"/>
<name>A0A1R3HBU9_COCAP</name>
<organism evidence="1 2">
    <name type="scientific">Corchorus capsularis</name>
    <name type="common">Jute</name>
    <dbReference type="NCBI Taxonomy" id="210143"/>
    <lineage>
        <taxon>Eukaryota</taxon>
        <taxon>Viridiplantae</taxon>
        <taxon>Streptophyta</taxon>
        <taxon>Embryophyta</taxon>
        <taxon>Tracheophyta</taxon>
        <taxon>Spermatophyta</taxon>
        <taxon>Magnoliopsida</taxon>
        <taxon>eudicotyledons</taxon>
        <taxon>Gunneridae</taxon>
        <taxon>Pentapetalae</taxon>
        <taxon>rosids</taxon>
        <taxon>malvids</taxon>
        <taxon>Malvales</taxon>
        <taxon>Malvaceae</taxon>
        <taxon>Grewioideae</taxon>
        <taxon>Apeibeae</taxon>
        <taxon>Corchorus</taxon>
    </lineage>
</organism>